<dbReference type="EMBL" id="ML996571">
    <property type="protein sequence ID" value="KAF2758750.1"/>
    <property type="molecule type" value="Genomic_DNA"/>
</dbReference>
<evidence type="ECO:0000313" key="2">
    <source>
        <dbReference type="EMBL" id="KAF2758750.1"/>
    </source>
</evidence>
<protein>
    <submittedName>
        <fullName evidence="2">Uncharacterized protein</fullName>
    </submittedName>
</protein>
<sequence length="217" mass="23063">MPKSIHYINNTTILKCIDFSVDQLRAIRSHTLHSIPTSDPTSINMKSTTLLTSTLMLVMAKPILTAPITVEDNQSASIQEREATDLTTEATGPNGSQDWLTPRSDHSADTENPQSYLATPKAQAPRPPEETASAQPSTNALDSSNTSTTLAPSGLVVSIITPSLSNSARILLLGSSISVHIQIHSTGMMPTAVGHSFHGSHVAAYQDGSEVTQGHRA</sequence>
<feature type="compositionally biased region" description="Polar residues" evidence="1">
    <location>
        <begin position="85"/>
        <end position="99"/>
    </location>
</feature>
<dbReference type="AlphaFoldDB" id="A0A6A6W9X3"/>
<accession>A0A6A6W9X3</accession>
<evidence type="ECO:0000256" key="1">
    <source>
        <dbReference type="SAM" id="MobiDB-lite"/>
    </source>
</evidence>
<reference evidence="2" key="1">
    <citation type="journal article" date="2020" name="Stud. Mycol.">
        <title>101 Dothideomycetes genomes: a test case for predicting lifestyles and emergence of pathogens.</title>
        <authorList>
            <person name="Haridas S."/>
            <person name="Albert R."/>
            <person name="Binder M."/>
            <person name="Bloem J."/>
            <person name="Labutti K."/>
            <person name="Salamov A."/>
            <person name="Andreopoulos B."/>
            <person name="Baker S."/>
            <person name="Barry K."/>
            <person name="Bills G."/>
            <person name="Bluhm B."/>
            <person name="Cannon C."/>
            <person name="Castanera R."/>
            <person name="Culley D."/>
            <person name="Daum C."/>
            <person name="Ezra D."/>
            <person name="Gonzalez J."/>
            <person name="Henrissat B."/>
            <person name="Kuo A."/>
            <person name="Liang C."/>
            <person name="Lipzen A."/>
            <person name="Lutzoni F."/>
            <person name="Magnuson J."/>
            <person name="Mondo S."/>
            <person name="Nolan M."/>
            <person name="Ohm R."/>
            <person name="Pangilinan J."/>
            <person name="Park H.-J."/>
            <person name="Ramirez L."/>
            <person name="Alfaro M."/>
            <person name="Sun H."/>
            <person name="Tritt A."/>
            <person name="Yoshinaga Y."/>
            <person name="Zwiers L.-H."/>
            <person name="Turgeon B."/>
            <person name="Goodwin S."/>
            <person name="Spatafora J."/>
            <person name="Crous P."/>
            <person name="Grigoriev I."/>
        </authorList>
    </citation>
    <scope>NUCLEOTIDE SEQUENCE</scope>
    <source>
        <strain evidence="2">CBS 121739</strain>
    </source>
</reference>
<feature type="compositionally biased region" description="Polar residues" evidence="1">
    <location>
        <begin position="132"/>
        <end position="148"/>
    </location>
</feature>
<organism evidence="2 3">
    <name type="scientific">Pseudovirgaria hyperparasitica</name>
    <dbReference type="NCBI Taxonomy" id="470096"/>
    <lineage>
        <taxon>Eukaryota</taxon>
        <taxon>Fungi</taxon>
        <taxon>Dikarya</taxon>
        <taxon>Ascomycota</taxon>
        <taxon>Pezizomycotina</taxon>
        <taxon>Dothideomycetes</taxon>
        <taxon>Dothideomycetes incertae sedis</taxon>
        <taxon>Acrospermales</taxon>
        <taxon>Acrospermaceae</taxon>
        <taxon>Pseudovirgaria</taxon>
    </lineage>
</organism>
<keyword evidence="3" id="KW-1185">Reference proteome</keyword>
<proteinExistence type="predicted"/>
<gene>
    <name evidence="2" type="ORF">EJ05DRAFT_538061</name>
</gene>
<dbReference type="RefSeq" id="XP_033601201.1">
    <property type="nucleotide sequence ID" value="XM_033749427.1"/>
</dbReference>
<feature type="region of interest" description="Disordered" evidence="1">
    <location>
        <begin position="74"/>
        <end position="148"/>
    </location>
</feature>
<dbReference type="GeneID" id="54490481"/>
<dbReference type="Proteomes" id="UP000799437">
    <property type="component" value="Unassembled WGS sequence"/>
</dbReference>
<evidence type="ECO:0000313" key="3">
    <source>
        <dbReference type="Proteomes" id="UP000799437"/>
    </source>
</evidence>
<name>A0A6A6W9X3_9PEZI</name>